<dbReference type="STRING" id="641524.ADICYQ_4650"/>
<protein>
    <submittedName>
        <fullName evidence="1">Putative transposase</fullName>
    </submittedName>
</protein>
<evidence type="ECO:0000313" key="1">
    <source>
        <dbReference type="EMBL" id="EPR66516.1"/>
    </source>
</evidence>
<dbReference type="Proteomes" id="UP000014974">
    <property type="component" value="Unassembled WGS sequence"/>
</dbReference>
<dbReference type="Gene3D" id="3.30.70.1290">
    <property type="entry name" value="Transposase IS200-like"/>
    <property type="match status" value="1"/>
</dbReference>
<comment type="caution">
    <text evidence="1">The sequence shown here is derived from an EMBL/GenBank/DDBJ whole genome shotgun (WGS) entry which is preliminary data.</text>
</comment>
<dbReference type="AlphaFoldDB" id="S7V9B1"/>
<dbReference type="SUPFAM" id="SSF143422">
    <property type="entry name" value="Transposase IS200-like"/>
    <property type="match status" value="1"/>
</dbReference>
<sequence length="68" mass="8266">MKEQKNFPLWESWGKGYGSFTCSFREKDQIISYIKNQKSHHQKESFVDEYKRLLKENGIEFDERYLLG</sequence>
<dbReference type="InterPro" id="IPR036515">
    <property type="entry name" value="Transposase_17_sf"/>
</dbReference>
<reference evidence="1 2" key="1">
    <citation type="journal article" date="2013" name="Genome Announc.">
        <title>Draft Genome Sequence of Cyclobacterium qasimii Strain M12-11BT, Isolated from Arctic Marine Sediment.</title>
        <authorList>
            <person name="Shivaji S."/>
            <person name="Ara S."/>
            <person name="Singh A."/>
            <person name="Kumar Pinnaka A."/>
        </authorList>
    </citation>
    <scope>NUCLEOTIDE SEQUENCE [LARGE SCALE GENOMIC DNA]</scope>
    <source>
        <strain evidence="1 2">M12-11B</strain>
    </source>
</reference>
<organism evidence="1 2">
    <name type="scientific">Cyclobacterium qasimii M12-11B</name>
    <dbReference type="NCBI Taxonomy" id="641524"/>
    <lineage>
        <taxon>Bacteria</taxon>
        <taxon>Pseudomonadati</taxon>
        <taxon>Bacteroidota</taxon>
        <taxon>Cytophagia</taxon>
        <taxon>Cytophagales</taxon>
        <taxon>Cyclobacteriaceae</taxon>
        <taxon>Cyclobacterium</taxon>
    </lineage>
</organism>
<dbReference type="GO" id="GO:0004803">
    <property type="term" value="F:transposase activity"/>
    <property type="evidence" value="ECO:0007669"/>
    <property type="project" value="InterPro"/>
</dbReference>
<dbReference type="EMBL" id="ATNM01000147">
    <property type="protein sequence ID" value="EPR66516.1"/>
    <property type="molecule type" value="Genomic_DNA"/>
</dbReference>
<gene>
    <name evidence="1" type="ORF">ADICYQ_4650</name>
</gene>
<dbReference type="GO" id="GO:0003677">
    <property type="term" value="F:DNA binding"/>
    <property type="evidence" value="ECO:0007669"/>
    <property type="project" value="InterPro"/>
</dbReference>
<dbReference type="eggNOG" id="COG1943">
    <property type="taxonomic scope" value="Bacteria"/>
</dbReference>
<evidence type="ECO:0000313" key="2">
    <source>
        <dbReference type="Proteomes" id="UP000014974"/>
    </source>
</evidence>
<dbReference type="GO" id="GO:0006313">
    <property type="term" value="P:DNA transposition"/>
    <property type="evidence" value="ECO:0007669"/>
    <property type="project" value="InterPro"/>
</dbReference>
<name>S7V9B1_9BACT</name>
<accession>S7V9B1</accession>
<proteinExistence type="predicted"/>